<dbReference type="PANTHER" id="PTHR12149">
    <property type="entry name" value="FRUCTOSAMINE 3 KINASE-RELATED PROTEIN"/>
    <property type="match status" value="1"/>
</dbReference>
<keyword evidence="1" id="KW-0808">Transferase</keyword>
<keyword evidence="3" id="KW-1185">Reference proteome</keyword>
<proteinExistence type="inferred from homology"/>
<reference evidence="3" key="1">
    <citation type="journal article" date="2019" name="Int. J. Syst. Evol. Microbiol.">
        <title>The Global Catalogue of Microorganisms (GCM) 10K type strain sequencing project: providing services to taxonomists for standard genome sequencing and annotation.</title>
        <authorList>
            <consortium name="The Broad Institute Genomics Platform"/>
            <consortium name="The Broad Institute Genome Sequencing Center for Infectious Disease"/>
            <person name="Wu L."/>
            <person name="Ma J."/>
        </authorList>
    </citation>
    <scope>NUCLEOTIDE SEQUENCE [LARGE SCALE GENOMIC DNA]</scope>
    <source>
        <strain evidence="3">JCM 9371</strain>
    </source>
</reference>
<dbReference type="Gene3D" id="1.20.1270.240">
    <property type="match status" value="1"/>
</dbReference>
<dbReference type="PANTHER" id="PTHR12149:SF8">
    <property type="entry name" value="PROTEIN-RIBULOSAMINE 3-KINASE"/>
    <property type="match status" value="1"/>
</dbReference>
<name>A0ABW2XJX3_9ACTN</name>
<gene>
    <name evidence="2" type="ORF">ACFQZM_15580</name>
</gene>
<sequence length="299" mass="32246">MARRDGGQASPDGGQAPEARIERLLGARVERLDDLGSSHSWTLHRAALADGREVFAKIAHNRSGVFAAEAAGLRWLAEAGDGAPVPEVLGADDRLLVLPWIRSGGATRDAAERLGRELALLHTGARPDAFGAPWDGFIADLPLDNTSDAGPWPRWYAERRLEPYLRRAARHLSADGVRLVERVLADIDELAGPPEQPSRIHGDLWSGNVLWTDARALLIDPAAHGGHRETDLAMMALFGTPHLDRIIAAYDEAAPLADGWRARIPLHQLHPLLVHVVLYGGSYGSSALEAARAALAARP</sequence>
<comment type="similarity">
    <text evidence="1">Belongs to the fructosamine kinase family.</text>
</comment>
<dbReference type="RefSeq" id="WP_131755334.1">
    <property type="nucleotide sequence ID" value="NZ_CAACUY010000004.1"/>
</dbReference>
<dbReference type="InterPro" id="IPR011009">
    <property type="entry name" value="Kinase-like_dom_sf"/>
</dbReference>
<dbReference type="GO" id="GO:0016301">
    <property type="term" value="F:kinase activity"/>
    <property type="evidence" value="ECO:0007669"/>
    <property type="project" value="UniProtKB-KW"/>
</dbReference>
<organism evidence="2 3">
    <name type="scientific">Actinomadura fibrosa</name>
    <dbReference type="NCBI Taxonomy" id="111802"/>
    <lineage>
        <taxon>Bacteria</taxon>
        <taxon>Bacillati</taxon>
        <taxon>Actinomycetota</taxon>
        <taxon>Actinomycetes</taxon>
        <taxon>Streptosporangiales</taxon>
        <taxon>Thermomonosporaceae</taxon>
        <taxon>Actinomadura</taxon>
    </lineage>
</organism>
<evidence type="ECO:0000313" key="3">
    <source>
        <dbReference type="Proteomes" id="UP001597063"/>
    </source>
</evidence>
<evidence type="ECO:0000256" key="1">
    <source>
        <dbReference type="PIRNR" id="PIRNR006221"/>
    </source>
</evidence>
<keyword evidence="1 2" id="KW-0418">Kinase</keyword>
<dbReference type="Pfam" id="PF03881">
    <property type="entry name" value="Fructosamin_kin"/>
    <property type="match status" value="1"/>
</dbReference>
<dbReference type="SUPFAM" id="SSF56112">
    <property type="entry name" value="Protein kinase-like (PK-like)"/>
    <property type="match status" value="1"/>
</dbReference>
<dbReference type="Proteomes" id="UP001597063">
    <property type="component" value="Unassembled WGS sequence"/>
</dbReference>
<dbReference type="EMBL" id="JBHTGP010000006">
    <property type="protein sequence ID" value="MFD0685925.1"/>
    <property type="molecule type" value="Genomic_DNA"/>
</dbReference>
<dbReference type="PIRSF" id="PIRSF006221">
    <property type="entry name" value="Ketosamine-3-kinase"/>
    <property type="match status" value="1"/>
</dbReference>
<dbReference type="Gene3D" id="1.10.510.10">
    <property type="entry name" value="Transferase(Phosphotransferase) domain 1"/>
    <property type="match status" value="1"/>
</dbReference>
<accession>A0ABW2XJX3</accession>
<comment type="caution">
    <text evidence="2">The sequence shown here is derived from an EMBL/GenBank/DDBJ whole genome shotgun (WGS) entry which is preliminary data.</text>
</comment>
<protein>
    <submittedName>
        <fullName evidence="2">Fructosamine kinase family protein</fullName>
    </submittedName>
</protein>
<dbReference type="InterPro" id="IPR016477">
    <property type="entry name" value="Fructo-/Ketosamine-3-kinase"/>
</dbReference>
<dbReference type="Gene3D" id="3.30.200.20">
    <property type="entry name" value="Phosphorylase Kinase, domain 1"/>
    <property type="match status" value="1"/>
</dbReference>
<evidence type="ECO:0000313" key="2">
    <source>
        <dbReference type="EMBL" id="MFD0685925.1"/>
    </source>
</evidence>